<feature type="transmembrane region" description="Helical" evidence="1">
    <location>
        <begin position="26"/>
        <end position="47"/>
    </location>
</feature>
<organism evidence="2 3">
    <name type="scientific">Paramecium octaurelia</name>
    <dbReference type="NCBI Taxonomy" id="43137"/>
    <lineage>
        <taxon>Eukaryota</taxon>
        <taxon>Sar</taxon>
        <taxon>Alveolata</taxon>
        <taxon>Ciliophora</taxon>
        <taxon>Intramacronucleata</taxon>
        <taxon>Oligohymenophorea</taxon>
        <taxon>Peniculida</taxon>
        <taxon>Parameciidae</taxon>
        <taxon>Paramecium</taxon>
    </lineage>
</organism>
<keyword evidence="1" id="KW-0812">Transmembrane</keyword>
<feature type="transmembrane region" description="Helical" evidence="1">
    <location>
        <begin position="54"/>
        <end position="70"/>
    </location>
</feature>
<keyword evidence="1" id="KW-1133">Transmembrane helix</keyword>
<protein>
    <recommendedName>
        <fullName evidence="4">Transmembrane protein</fullName>
    </recommendedName>
</protein>
<evidence type="ECO:0000313" key="3">
    <source>
        <dbReference type="Proteomes" id="UP000683925"/>
    </source>
</evidence>
<evidence type="ECO:0000313" key="2">
    <source>
        <dbReference type="EMBL" id="CAD8163155.1"/>
    </source>
</evidence>
<dbReference type="OrthoDB" id="10332646at2759"/>
<feature type="transmembrane region" description="Helical" evidence="1">
    <location>
        <begin position="1381"/>
        <end position="1404"/>
    </location>
</feature>
<evidence type="ECO:0000256" key="1">
    <source>
        <dbReference type="SAM" id="Phobius"/>
    </source>
</evidence>
<accession>A0A8S1UE15</accession>
<gene>
    <name evidence="2" type="ORF">POCTA_138.1.T0430020</name>
</gene>
<feature type="transmembrane region" description="Helical" evidence="1">
    <location>
        <begin position="976"/>
        <end position="993"/>
    </location>
</feature>
<dbReference type="PANTHER" id="PTHR31600:SF2">
    <property type="entry name" value="GAMETE ENRICHED GENE 10 PROTEIN-RELATED"/>
    <property type="match status" value="1"/>
</dbReference>
<dbReference type="InterPro" id="IPR052994">
    <property type="entry name" value="Tiny_macrocysts_regulators"/>
</dbReference>
<evidence type="ECO:0008006" key="4">
    <source>
        <dbReference type="Google" id="ProtNLM"/>
    </source>
</evidence>
<dbReference type="PANTHER" id="PTHR31600">
    <property type="entry name" value="TINY MACROCYSTS PROTEIN B-RELATED"/>
    <property type="match status" value="1"/>
</dbReference>
<keyword evidence="1" id="KW-0472">Membrane</keyword>
<proteinExistence type="predicted"/>
<dbReference type="EMBL" id="CAJJDP010000043">
    <property type="protein sequence ID" value="CAD8163155.1"/>
    <property type="molecule type" value="Genomic_DNA"/>
</dbReference>
<keyword evidence="3" id="KW-1185">Reference proteome</keyword>
<sequence length="1442" mass="170676">MLHCVIILLHLRIAQKFAFGLTSSSLLFYQISILSALFNLLLIVWRVSSENDKFIFFTFFISCQLLWHVVESILKRKIQNIIQEFCIGSNNCYLVQSIEYFICEQSHSIELLIQLLIHKNNCLDVLCPCKECQILDIDRITLLKASRKQKTQKKFILKKWILHLFKNQFRGKQIKNYNRKQYDLIILNYLSFQRFYLENHVLTCKTIYQCIEIKKQIQKKEKRFDVTNTILYLIWQKCRVKLMSQSLKQIKISQQEYFIITDINILYTLGDSIIQSLQQVLLSQKKLWQDYQKNQLINFDHLLNAVEKVQKLKKVSQIQFEEYQHYRNQTKETIYSLKIKLLYYLIIYQDLKLTLKIQQQLNELEQAYQYDINFNNFNDLSFLTGQALSIISNISPEHQGRLEQKFFGFNEDDGQPFTHIKDLMPNKLGNVHSGLVENFFFKGQSERINNSSLAFILNNKNLIEQVKLCLSYFFPVNLRELSFYMIAHIQKTSKIQQNQQDQNLKGHLLLDKEFNIFGMTQNIYQKLNYKYYYKKNQDVELISPEEIYNNCSIFSIIPQLQSNLQNYYEKMQGGFLRENEVIFVKEKGLMKINIQPNKQQVSEQKPDLKRMSLTKLTNKKLLLHVIEQTMMAQNSQADQNTKYYPIEFTVTQRILHPYSSEQNLESFLYYLIEIEFLEDFNVQVEQNIKSKQFLKQQQVTSKNIEFQRGSTILQYQFDSVNLIASDKMISHNGEDQQMIQEPPLNNNRRKSQMKFIEFQHHLQEIQSQNSSIINIPNRIHKFFEFLQDNRYPSVFIATYGIVSIHLLMTIVIIALICAVYFLKKVIQSNCIINSTEDVNYFNGYSSVLSGSRHMIFNTNFQSLLDPINMKVDNGIINITSKDRMNISWDLLVQGSQGVIGKFQNYSKILQTYEDVPVNLYYPDFSHQQVLSQTVRNFATHYTTLYQELYMTFQNDISLNTYLLNNNESNTGLRSRYFLYFNYQGIISLVNQSLYDCNDYNHKINGQFDQLVSIIFVLIYCIALLFGMFHGLAILRLKKVIQIYLNQFITIEFDDCEFIIDSYERLQDSINQDNLLVKQYHFDQIKQIPTNILTLIQFQETNQMAVLMENNLNQSNKNRSAMEAKKMFHNSPTLSIRKYIIVYLLLVILKISFSAVFQIYYDYVASGIAPAATREIQAQLMRLNFIITINMWDTYLLQQFYSQNNYFNYSNQNIKNNQQLFSLLEIDKTLLLNQIKLLQAYDLTDLLYRNAQEQNQNLLISEQNKQILIGKDVCLLIGCNMSSDLLKNRVFSDVFLDYYQIGLIQLIKNTFQVIIEYDYLISDESLTPEQRTQGIFQMHNSNNYLLYIFYGLDATQYQISWFCQYFLNLTISTLNKLTESNIIYILIFGIPMLLFTLYIEIYVILSFSQKFDLGRESIRQIPLETLFQKGIPKKLCYLMRKYK</sequence>
<dbReference type="Proteomes" id="UP000683925">
    <property type="component" value="Unassembled WGS sequence"/>
</dbReference>
<feature type="transmembrane region" description="Helical" evidence="1">
    <location>
        <begin position="1013"/>
        <end position="1034"/>
    </location>
</feature>
<feature type="transmembrane region" description="Helical" evidence="1">
    <location>
        <begin position="1139"/>
        <end position="1160"/>
    </location>
</feature>
<name>A0A8S1UE15_PAROT</name>
<comment type="caution">
    <text evidence="2">The sequence shown here is derived from an EMBL/GenBank/DDBJ whole genome shotgun (WGS) entry which is preliminary data.</text>
</comment>
<reference evidence="2" key="1">
    <citation type="submission" date="2021-01" db="EMBL/GenBank/DDBJ databases">
        <authorList>
            <consortium name="Genoscope - CEA"/>
            <person name="William W."/>
        </authorList>
    </citation>
    <scope>NUCLEOTIDE SEQUENCE</scope>
</reference>
<feature type="transmembrane region" description="Helical" evidence="1">
    <location>
        <begin position="796"/>
        <end position="822"/>
    </location>
</feature>
<dbReference type="OMA" id="IEYFICE"/>